<protein>
    <submittedName>
        <fullName evidence="1">Uncharacterized protein</fullName>
    </submittedName>
</protein>
<proteinExistence type="predicted"/>
<dbReference type="EMBL" id="LAZR01010705">
    <property type="protein sequence ID" value="KKM65561.1"/>
    <property type="molecule type" value="Genomic_DNA"/>
</dbReference>
<gene>
    <name evidence="1" type="ORF">LCGC14_1490070</name>
</gene>
<comment type="caution">
    <text evidence="1">The sequence shown here is derived from an EMBL/GenBank/DDBJ whole genome shotgun (WGS) entry which is preliminary data.</text>
</comment>
<dbReference type="AlphaFoldDB" id="A0A0F9JSW3"/>
<organism evidence="1">
    <name type="scientific">marine sediment metagenome</name>
    <dbReference type="NCBI Taxonomy" id="412755"/>
    <lineage>
        <taxon>unclassified sequences</taxon>
        <taxon>metagenomes</taxon>
        <taxon>ecological metagenomes</taxon>
    </lineage>
</organism>
<sequence>MLNTVRFTIKNEEITPAMMSGGNTYFKKEKRPIIRAKVTSVIARSHIWCLVEDNTFCSVASVFVSLKAL</sequence>
<accession>A0A0F9JSW3</accession>
<name>A0A0F9JSW3_9ZZZZ</name>
<reference evidence="1" key="1">
    <citation type="journal article" date="2015" name="Nature">
        <title>Complex archaea that bridge the gap between prokaryotes and eukaryotes.</title>
        <authorList>
            <person name="Spang A."/>
            <person name="Saw J.H."/>
            <person name="Jorgensen S.L."/>
            <person name="Zaremba-Niedzwiedzka K."/>
            <person name="Martijn J."/>
            <person name="Lind A.E."/>
            <person name="van Eijk R."/>
            <person name="Schleper C."/>
            <person name="Guy L."/>
            <person name="Ettema T.J."/>
        </authorList>
    </citation>
    <scope>NUCLEOTIDE SEQUENCE</scope>
</reference>
<evidence type="ECO:0000313" key="1">
    <source>
        <dbReference type="EMBL" id="KKM65561.1"/>
    </source>
</evidence>